<dbReference type="EMBL" id="CP113088">
    <property type="protein sequence ID" value="WAC03450.1"/>
    <property type="molecule type" value="Genomic_DNA"/>
</dbReference>
<dbReference type="SUPFAM" id="SSF63829">
    <property type="entry name" value="Calcium-dependent phosphotriesterase"/>
    <property type="match status" value="1"/>
</dbReference>
<sequence length="385" mass="43653">MLETNLNSSVDASLKNYKISALQFIYDTDYAHLNAIIKKDKGRTESNTVTEVLNIKLDVKLLNDPQFVINHRTKQKEIVVQDINNKLYLISNTGNILWKKQLNGPVLGRIEQIDIYKNGRLQLAFATPHRVYLIARNGKDVDGYPLLFNDKITQPLSVFDYDKKKNYRLFVTQGKQVLLYDGKGKTVQGFKFSSAKGIINHQPQHIRIASKDYIIIKTNEVLHILSRRGKTRVSPKTDLTFSNQPVFEYDNGFATTTQDGHLMLIDDNGKVTSSTLLGQNTNLVTTSKTLVAQNDNKLKIKNNALELNFGSYTVPKLFYINNKIYVSLTELQSQKVLLYDSQAKLLPNFPVYGNAPIDLDNIDSDPALEFVTRGDDSTILVYEIN</sequence>
<name>A0A9E8N062_9FLAO</name>
<dbReference type="AlphaFoldDB" id="A0A9E8N062"/>
<proteinExistence type="predicted"/>
<gene>
    <name evidence="1" type="ORF">N7U66_08165</name>
</gene>
<evidence type="ECO:0000313" key="1">
    <source>
        <dbReference type="EMBL" id="WAC03450.1"/>
    </source>
</evidence>
<organism evidence="1 2">
    <name type="scientific">Lacinutrix neustonica</name>
    <dbReference type="NCBI Taxonomy" id="2980107"/>
    <lineage>
        <taxon>Bacteria</taxon>
        <taxon>Pseudomonadati</taxon>
        <taxon>Bacteroidota</taxon>
        <taxon>Flavobacteriia</taxon>
        <taxon>Flavobacteriales</taxon>
        <taxon>Flavobacteriaceae</taxon>
        <taxon>Lacinutrix</taxon>
    </lineage>
</organism>
<dbReference type="Gene3D" id="2.130.10.10">
    <property type="entry name" value="YVTN repeat-like/Quinoprotein amine dehydrogenase"/>
    <property type="match status" value="1"/>
</dbReference>
<dbReference type="RefSeq" id="WP_267678033.1">
    <property type="nucleotide sequence ID" value="NZ_CP113088.1"/>
</dbReference>
<dbReference type="InterPro" id="IPR015943">
    <property type="entry name" value="WD40/YVTN_repeat-like_dom_sf"/>
</dbReference>
<reference evidence="1" key="1">
    <citation type="submission" date="2022-11" db="EMBL/GenBank/DDBJ databases">
        <title>Lacinutrix neustonica HL-RS19T sp. nov., isolated from the surface microlayer sample of brackish Lake Shihwa.</title>
        <authorList>
            <person name="Choi J.Y."/>
            <person name="Hwang C.Y."/>
        </authorList>
    </citation>
    <scope>NUCLEOTIDE SEQUENCE</scope>
    <source>
        <strain evidence="1">HL-RS19</strain>
    </source>
</reference>
<dbReference type="Proteomes" id="UP001164705">
    <property type="component" value="Chromosome"/>
</dbReference>
<dbReference type="KEGG" id="lnu:N7U66_08165"/>
<accession>A0A9E8N062</accession>
<keyword evidence="2" id="KW-1185">Reference proteome</keyword>
<protein>
    <submittedName>
        <fullName evidence="1">Uncharacterized protein</fullName>
    </submittedName>
</protein>
<evidence type="ECO:0000313" key="2">
    <source>
        <dbReference type="Proteomes" id="UP001164705"/>
    </source>
</evidence>